<evidence type="ECO:0000313" key="2">
    <source>
        <dbReference type="EMBL" id="MBS1257815.1"/>
    </source>
</evidence>
<dbReference type="Proteomes" id="UP000722750">
    <property type="component" value="Unassembled WGS sequence"/>
</dbReference>
<evidence type="ECO:0000313" key="3">
    <source>
        <dbReference type="Proteomes" id="UP000722750"/>
    </source>
</evidence>
<keyword evidence="1" id="KW-0732">Signal</keyword>
<dbReference type="EMBL" id="JAANXD010000039">
    <property type="protein sequence ID" value="MBS1257815.1"/>
    <property type="molecule type" value="Genomic_DNA"/>
</dbReference>
<sequence>MGIKLVPFIVLGLLSIQSISVAQQTKGPFQTVGQEDLECAMEAVLEKETGSGLAYDPTATPNGVRYQLDVIVYLLENKVRQDHKSPEETLPLLVGYKEWYQAFKNVNCQDQDVPEYVDRAYEYKQNLVIDYNRNNVVKETYDTDTPYLAANITLFWDSPEKSFSYKDLDSKPPLKIIYERVITYRFLKYKEDNLVVCDQIKGLKGKALKGFLRIFGKVHMMQYRTVAVKDGPQYVLVGVRKFRWLFGPNIDLTITPDGVTLDGVPDNEKQRLRRKIRIQYEPLKPG</sequence>
<reference evidence="2" key="1">
    <citation type="journal article" date="2021" name="ISME J.">
        <title>Fine-scale metabolic discontinuity in a stratified prokaryote microbiome of a Red Sea deep halocline.</title>
        <authorList>
            <person name="Michoud G."/>
            <person name="Ngugi D.K."/>
            <person name="Barozzi A."/>
            <person name="Merlino G."/>
            <person name="Calleja M.L."/>
            <person name="Delgado-Huertas A."/>
            <person name="Moran X.A.G."/>
            <person name="Daffonchio D."/>
        </authorList>
    </citation>
    <scope>NUCLEOTIDE SEQUENCE</scope>
    <source>
        <strain evidence="2">SuakinDeep_MAG55_1</strain>
    </source>
</reference>
<feature type="signal peptide" evidence="1">
    <location>
        <begin position="1"/>
        <end position="22"/>
    </location>
</feature>
<accession>A0A941W4G7</accession>
<evidence type="ECO:0000256" key="1">
    <source>
        <dbReference type="SAM" id="SignalP"/>
    </source>
</evidence>
<gene>
    <name evidence="2" type="ORF">MAG551_00868</name>
</gene>
<proteinExistence type="predicted"/>
<name>A0A941W4G7_9BACT</name>
<organism evidence="2 3">
    <name type="scientific">Candidatus Scalindua arabica</name>
    <dbReference type="NCBI Taxonomy" id="1127984"/>
    <lineage>
        <taxon>Bacteria</taxon>
        <taxon>Pseudomonadati</taxon>
        <taxon>Planctomycetota</taxon>
        <taxon>Candidatus Brocadiia</taxon>
        <taxon>Candidatus Brocadiales</taxon>
        <taxon>Candidatus Scalinduaceae</taxon>
        <taxon>Candidatus Scalindua</taxon>
    </lineage>
</organism>
<feature type="chain" id="PRO_5037598150" evidence="1">
    <location>
        <begin position="23"/>
        <end position="286"/>
    </location>
</feature>
<dbReference type="AlphaFoldDB" id="A0A941W4G7"/>
<comment type="caution">
    <text evidence="2">The sequence shown here is derived from an EMBL/GenBank/DDBJ whole genome shotgun (WGS) entry which is preliminary data.</text>
</comment>
<protein>
    <submittedName>
        <fullName evidence="2">Uncharacterized protein</fullName>
    </submittedName>
</protein>